<evidence type="ECO:0000256" key="5">
    <source>
        <dbReference type="SAM" id="Coils"/>
    </source>
</evidence>
<name>A0A1F6FJT9_9BACT</name>
<evidence type="ECO:0000256" key="2">
    <source>
        <dbReference type="ARBA" id="ARBA00023186"/>
    </source>
</evidence>
<dbReference type="InterPro" id="IPR013805">
    <property type="entry name" value="GrpE_CC"/>
</dbReference>
<comment type="subunit">
    <text evidence="3">Homodimer.</text>
</comment>
<dbReference type="Gene3D" id="3.90.20.20">
    <property type="match status" value="1"/>
</dbReference>
<dbReference type="GO" id="GO:0051082">
    <property type="term" value="F:unfolded protein binding"/>
    <property type="evidence" value="ECO:0007669"/>
    <property type="project" value="TreeGrafter"/>
</dbReference>
<keyword evidence="3" id="KW-0346">Stress response</keyword>
<comment type="similarity">
    <text evidence="1 3 4">Belongs to the GrpE family.</text>
</comment>
<accession>A0A1F6FJT9</accession>
<dbReference type="SUPFAM" id="SSF58014">
    <property type="entry name" value="Coiled-coil domain of nucleotide exchange factor GrpE"/>
    <property type="match status" value="1"/>
</dbReference>
<evidence type="ECO:0000313" key="7">
    <source>
        <dbReference type="Proteomes" id="UP000177395"/>
    </source>
</evidence>
<dbReference type="GO" id="GO:0005737">
    <property type="term" value="C:cytoplasm"/>
    <property type="evidence" value="ECO:0007669"/>
    <property type="project" value="UniProtKB-SubCell"/>
</dbReference>
<comment type="caution">
    <text evidence="6">The sequence shown here is derived from an EMBL/GenBank/DDBJ whole genome shotgun (WGS) entry which is preliminary data.</text>
</comment>
<dbReference type="GO" id="GO:0051087">
    <property type="term" value="F:protein-folding chaperone binding"/>
    <property type="evidence" value="ECO:0007669"/>
    <property type="project" value="InterPro"/>
</dbReference>
<evidence type="ECO:0000256" key="1">
    <source>
        <dbReference type="ARBA" id="ARBA00009054"/>
    </source>
</evidence>
<dbReference type="Proteomes" id="UP000177395">
    <property type="component" value="Unassembled WGS sequence"/>
</dbReference>
<dbReference type="HAMAP" id="MF_01151">
    <property type="entry name" value="GrpE"/>
    <property type="match status" value="1"/>
</dbReference>
<proteinExistence type="inferred from homology"/>
<dbReference type="GO" id="GO:0042803">
    <property type="term" value="F:protein homodimerization activity"/>
    <property type="evidence" value="ECO:0007669"/>
    <property type="project" value="InterPro"/>
</dbReference>
<dbReference type="CDD" id="cd00446">
    <property type="entry name" value="GrpE"/>
    <property type="match status" value="1"/>
</dbReference>
<reference evidence="6 7" key="1">
    <citation type="journal article" date="2016" name="Nat. Commun.">
        <title>Thousands of microbial genomes shed light on interconnected biogeochemical processes in an aquifer system.</title>
        <authorList>
            <person name="Anantharaman K."/>
            <person name="Brown C.T."/>
            <person name="Hug L.A."/>
            <person name="Sharon I."/>
            <person name="Castelle C.J."/>
            <person name="Probst A.J."/>
            <person name="Thomas B.C."/>
            <person name="Singh A."/>
            <person name="Wilkins M.J."/>
            <person name="Karaoz U."/>
            <person name="Brodie E.L."/>
            <person name="Williams K.H."/>
            <person name="Hubbard S.S."/>
            <person name="Banfield J.F."/>
        </authorList>
    </citation>
    <scope>NUCLEOTIDE SEQUENCE [LARGE SCALE GENOMIC DNA]</scope>
</reference>
<dbReference type="PRINTS" id="PR00773">
    <property type="entry name" value="GRPEPROTEIN"/>
</dbReference>
<dbReference type="Pfam" id="PF01025">
    <property type="entry name" value="GrpE"/>
    <property type="match status" value="1"/>
</dbReference>
<dbReference type="Gene3D" id="2.30.22.10">
    <property type="entry name" value="Head domain of nucleotide exchange factor GrpE"/>
    <property type="match status" value="1"/>
</dbReference>
<dbReference type="PANTHER" id="PTHR21237">
    <property type="entry name" value="GRPE PROTEIN"/>
    <property type="match status" value="1"/>
</dbReference>
<dbReference type="GO" id="GO:0000774">
    <property type="term" value="F:adenyl-nucleotide exchange factor activity"/>
    <property type="evidence" value="ECO:0007669"/>
    <property type="project" value="InterPro"/>
</dbReference>
<comment type="function">
    <text evidence="3">Participates actively in the response to hyperosmotic and heat shock by preventing the aggregation of stress-denatured proteins, in association with DnaK and GrpE. It is the nucleotide exchange factor for DnaK and may function as a thermosensor. Unfolded proteins bind initially to DnaJ; upon interaction with the DnaJ-bound protein, DnaK hydrolyzes its bound ATP, resulting in the formation of a stable complex. GrpE releases ADP from DnaK; ATP binding to DnaK triggers the release of the substrate protein, thus completing the reaction cycle. Several rounds of ATP-dependent interactions between DnaJ, DnaK and GrpE are required for fully efficient folding.</text>
</comment>
<dbReference type="PANTHER" id="PTHR21237:SF23">
    <property type="entry name" value="GRPE PROTEIN HOMOLOG, MITOCHONDRIAL"/>
    <property type="match status" value="1"/>
</dbReference>
<keyword evidence="5" id="KW-0175">Coiled coil</keyword>
<sequence length="187" mass="21156">MEEKFGKDTDNDIELDEIAEDYADEIDEDGIEELSQDKLKKLKEKLRQCDKDKMAALEELQRQRADFLNARKRLDDERIRDRERAKIDHIERLLPLCDSFGMALQDKGFADLPANLQKGIRGIEGQLSSILKSYGVDEIDPQGLPFDPYQHEAIAQNGDGNNVAAVLQKGYKLGETIIRPAKVAVGK</sequence>
<dbReference type="EMBL" id="MFMS01000002">
    <property type="protein sequence ID" value="OGG86120.1"/>
    <property type="molecule type" value="Genomic_DNA"/>
</dbReference>
<dbReference type="InterPro" id="IPR009012">
    <property type="entry name" value="GrpE_head"/>
</dbReference>
<keyword evidence="3" id="KW-0963">Cytoplasm</keyword>
<feature type="coiled-coil region" evidence="5">
    <location>
        <begin position="32"/>
        <end position="77"/>
    </location>
</feature>
<dbReference type="STRING" id="1798531.A2392_01510"/>
<comment type="subcellular location">
    <subcellularLocation>
        <location evidence="3">Cytoplasm</location>
    </subcellularLocation>
</comment>
<keyword evidence="2 3" id="KW-0143">Chaperone</keyword>
<organism evidence="6 7">
    <name type="scientific">Candidatus Kaiserbacteria bacterium RIFOXYB1_FULL_46_14</name>
    <dbReference type="NCBI Taxonomy" id="1798531"/>
    <lineage>
        <taxon>Bacteria</taxon>
        <taxon>Candidatus Kaiseribacteriota</taxon>
    </lineage>
</organism>
<gene>
    <name evidence="3" type="primary">grpE</name>
    <name evidence="6" type="ORF">A2392_01510</name>
</gene>
<evidence type="ECO:0000313" key="6">
    <source>
        <dbReference type="EMBL" id="OGG86120.1"/>
    </source>
</evidence>
<dbReference type="AlphaFoldDB" id="A0A1F6FJT9"/>
<evidence type="ECO:0000256" key="4">
    <source>
        <dbReference type="RuleBase" id="RU004478"/>
    </source>
</evidence>
<evidence type="ECO:0000256" key="3">
    <source>
        <dbReference type="HAMAP-Rule" id="MF_01151"/>
    </source>
</evidence>
<dbReference type="GO" id="GO:0006457">
    <property type="term" value="P:protein folding"/>
    <property type="evidence" value="ECO:0007669"/>
    <property type="project" value="InterPro"/>
</dbReference>
<protein>
    <recommendedName>
        <fullName evidence="3">Protein GrpE</fullName>
    </recommendedName>
    <alternativeName>
        <fullName evidence="3">HSP-70 cofactor</fullName>
    </alternativeName>
</protein>
<dbReference type="InterPro" id="IPR000740">
    <property type="entry name" value="GrpE"/>
</dbReference>
<dbReference type="SUPFAM" id="SSF51064">
    <property type="entry name" value="Head domain of nucleotide exchange factor GrpE"/>
    <property type="match status" value="1"/>
</dbReference>